<keyword evidence="3" id="KW-1185">Reference proteome</keyword>
<dbReference type="AlphaFoldDB" id="A0A4P6TU85"/>
<feature type="region of interest" description="Disordered" evidence="1">
    <location>
        <begin position="50"/>
        <end position="73"/>
    </location>
</feature>
<evidence type="ECO:0000313" key="3">
    <source>
        <dbReference type="Proteomes" id="UP000292547"/>
    </source>
</evidence>
<dbReference type="OrthoDB" id="4264991at2"/>
<gene>
    <name evidence="2" type="ORF">D0Z67_12310</name>
</gene>
<reference evidence="2 3" key="1">
    <citation type="submission" date="2018-08" db="EMBL/GenBank/DDBJ databases">
        <title>The complete genome sequence of Streptomyces seoulensis, a pioneer strain for nickel superoxide dismutase discovery.</title>
        <authorList>
            <person name="Shin J."/>
            <person name="Lee J.-S."/>
            <person name="Lee E.-J."/>
            <person name="Youn H.-D."/>
        </authorList>
    </citation>
    <scope>NUCLEOTIDE SEQUENCE [LARGE SCALE GENOMIC DNA]</scope>
    <source>
        <strain evidence="2 3">KCTC 9819</strain>
    </source>
</reference>
<evidence type="ECO:0000256" key="1">
    <source>
        <dbReference type="SAM" id="MobiDB-lite"/>
    </source>
</evidence>
<sequence>MNSTALRVLLSPVTSFKAVRIMRGAGMSFDVAWRAARIATCPDEVGYRDYGHGLTQSRKPEIPQESLPRIESD</sequence>
<dbReference type="RefSeq" id="WP_078873743.1">
    <property type="nucleotide sequence ID" value="NZ_CP032229.1"/>
</dbReference>
<dbReference type="GeneID" id="300099711"/>
<protein>
    <submittedName>
        <fullName evidence="2">Uncharacterized protein</fullName>
    </submittedName>
</protein>
<feature type="compositionally biased region" description="Basic and acidic residues" evidence="1">
    <location>
        <begin position="58"/>
        <end position="73"/>
    </location>
</feature>
<dbReference type="KEGG" id="sseo:D0Z67_12310"/>
<dbReference type="EMBL" id="CP032229">
    <property type="protein sequence ID" value="QBJ91009.1"/>
    <property type="molecule type" value="Genomic_DNA"/>
</dbReference>
<dbReference type="Proteomes" id="UP000292547">
    <property type="component" value="Chromosome"/>
</dbReference>
<evidence type="ECO:0000313" key="2">
    <source>
        <dbReference type="EMBL" id="QBJ91009.1"/>
    </source>
</evidence>
<organism evidence="2 3">
    <name type="scientific">Streptomyces seoulensis</name>
    <dbReference type="NCBI Taxonomy" id="73044"/>
    <lineage>
        <taxon>Bacteria</taxon>
        <taxon>Bacillati</taxon>
        <taxon>Actinomycetota</taxon>
        <taxon>Actinomycetes</taxon>
        <taxon>Kitasatosporales</taxon>
        <taxon>Streptomycetaceae</taxon>
        <taxon>Streptomyces</taxon>
    </lineage>
</organism>
<name>A0A4P6TU85_STRSO</name>
<accession>A0A4P6TU85</accession>
<proteinExistence type="predicted"/>